<dbReference type="PANTHER" id="PTHR46796">
    <property type="entry name" value="HTH-TYPE TRANSCRIPTIONAL ACTIVATOR RHAS-RELATED"/>
    <property type="match status" value="1"/>
</dbReference>
<dbReference type="AlphaFoldDB" id="A0A4D4J076"/>
<dbReference type="GO" id="GO:0003677">
    <property type="term" value="F:DNA binding"/>
    <property type="evidence" value="ECO:0007669"/>
    <property type="project" value="UniProtKB-KW"/>
</dbReference>
<evidence type="ECO:0000256" key="2">
    <source>
        <dbReference type="ARBA" id="ARBA00023125"/>
    </source>
</evidence>
<dbReference type="GO" id="GO:0006355">
    <property type="term" value="P:regulation of DNA-templated transcription"/>
    <property type="evidence" value="ECO:0007669"/>
    <property type="project" value="InterPro"/>
</dbReference>
<keyword evidence="1" id="KW-0805">Transcription regulation</keyword>
<dbReference type="EMBL" id="BJFL01000001">
    <property type="protein sequence ID" value="GDY28472.1"/>
    <property type="molecule type" value="Genomic_DNA"/>
</dbReference>
<evidence type="ECO:0000256" key="4">
    <source>
        <dbReference type="SAM" id="MobiDB-lite"/>
    </source>
</evidence>
<evidence type="ECO:0000256" key="3">
    <source>
        <dbReference type="ARBA" id="ARBA00023163"/>
    </source>
</evidence>
<dbReference type="PANTHER" id="PTHR46796:SF2">
    <property type="entry name" value="TRANSCRIPTIONAL REGULATORY PROTEIN"/>
    <property type="match status" value="1"/>
</dbReference>
<proteinExistence type="predicted"/>
<evidence type="ECO:0000259" key="5">
    <source>
        <dbReference type="Pfam" id="PF02311"/>
    </source>
</evidence>
<dbReference type="Proteomes" id="UP000298860">
    <property type="component" value="Unassembled WGS sequence"/>
</dbReference>
<gene>
    <name evidence="6" type="ORF">GTS_01050</name>
</gene>
<dbReference type="InterPro" id="IPR003313">
    <property type="entry name" value="AraC-bd"/>
</dbReference>
<evidence type="ECO:0000313" key="6">
    <source>
        <dbReference type="EMBL" id="GDY28472.1"/>
    </source>
</evidence>
<feature type="compositionally biased region" description="Low complexity" evidence="4">
    <location>
        <begin position="155"/>
        <end position="184"/>
    </location>
</feature>
<evidence type="ECO:0000313" key="7">
    <source>
        <dbReference type="Proteomes" id="UP000298860"/>
    </source>
</evidence>
<organism evidence="6 7">
    <name type="scientific">Gandjariella thermophila</name>
    <dbReference type="NCBI Taxonomy" id="1931992"/>
    <lineage>
        <taxon>Bacteria</taxon>
        <taxon>Bacillati</taxon>
        <taxon>Actinomycetota</taxon>
        <taxon>Actinomycetes</taxon>
        <taxon>Pseudonocardiales</taxon>
        <taxon>Pseudonocardiaceae</taxon>
        <taxon>Gandjariella</taxon>
    </lineage>
</organism>
<sequence length="202" mass="21100">MVMAFNPDEPHDGHAATELGFTYRIVHIGPELVTEVLGDAAGRSAGAPLFVHPVVHDPVLAEALRALHATLVGRGGRLARDERLAAAVGALVRRAALRRAGAWQPRPVDDPVIARRVCELLHDRFAEDVTSDDLAAAAGCSRYAVYRARFRGSAVTTAPPSTAVPSTSDAATPTTASPEPSSESTPPPPSSTITGRSAGTSR</sequence>
<dbReference type="Pfam" id="PF02311">
    <property type="entry name" value="AraC_binding"/>
    <property type="match status" value="1"/>
</dbReference>
<comment type="caution">
    <text evidence="6">The sequence shown here is derived from an EMBL/GenBank/DDBJ whole genome shotgun (WGS) entry which is preliminary data.</text>
</comment>
<dbReference type="InterPro" id="IPR050204">
    <property type="entry name" value="AraC_XylS_family_regulators"/>
</dbReference>
<keyword evidence="7" id="KW-1185">Reference proteome</keyword>
<name>A0A4D4J076_9PSEU</name>
<dbReference type="InterPro" id="IPR037923">
    <property type="entry name" value="HTH-like"/>
</dbReference>
<dbReference type="SUPFAM" id="SSF51215">
    <property type="entry name" value="Regulatory protein AraC"/>
    <property type="match status" value="1"/>
</dbReference>
<keyword evidence="3" id="KW-0804">Transcription</keyword>
<keyword evidence="2" id="KW-0238">DNA-binding</keyword>
<reference evidence="7" key="1">
    <citation type="submission" date="2019-04" db="EMBL/GenBank/DDBJ databases">
        <title>Draft genome sequence of Pseudonocardiaceae bacterium SL3-2-4.</title>
        <authorList>
            <person name="Ningsih F."/>
            <person name="Yokota A."/>
            <person name="Sakai Y."/>
            <person name="Nanatani K."/>
            <person name="Yabe S."/>
            <person name="Oetari A."/>
            <person name="Sjamsuridzal W."/>
        </authorList>
    </citation>
    <scope>NUCLEOTIDE SEQUENCE [LARGE SCALE GENOMIC DNA]</scope>
    <source>
        <strain evidence="7">SL3-2-4</strain>
    </source>
</reference>
<accession>A0A4D4J076</accession>
<feature type="region of interest" description="Disordered" evidence="4">
    <location>
        <begin position="155"/>
        <end position="202"/>
    </location>
</feature>
<evidence type="ECO:0000256" key="1">
    <source>
        <dbReference type="ARBA" id="ARBA00023015"/>
    </source>
</evidence>
<protein>
    <recommendedName>
        <fullName evidence="5">AraC-type arabinose-binding/dimerisation domain-containing protein</fullName>
    </recommendedName>
</protein>
<feature type="domain" description="AraC-type arabinose-binding/dimerisation" evidence="5">
    <location>
        <begin position="4"/>
        <end position="86"/>
    </location>
</feature>